<dbReference type="PANTHER" id="PTHR48081:SF33">
    <property type="entry name" value="KYNURENINE FORMAMIDASE"/>
    <property type="match status" value="1"/>
</dbReference>
<dbReference type="RefSeq" id="WP_179635808.1">
    <property type="nucleotide sequence ID" value="NZ_JACCFH010000001.1"/>
</dbReference>
<dbReference type="AlphaFoldDB" id="A0A7Y9R551"/>
<evidence type="ECO:0000256" key="2">
    <source>
        <dbReference type="SAM" id="Phobius"/>
    </source>
</evidence>
<proteinExistence type="predicted"/>
<dbReference type="SUPFAM" id="SSF53474">
    <property type="entry name" value="alpha/beta-Hydrolases"/>
    <property type="match status" value="1"/>
</dbReference>
<dbReference type="EMBL" id="JACCFH010000001">
    <property type="protein sequence ID" value="NYG35267.1"/>
    <property type="molecule type" value="Genomic_DNA"/>
</dbReference>
<evidence type="ECO:0000313" key="4">
    <source>
        <dbReference type="EMBL" id="NYG35267.1"/>
    </source>
</evidence>
<dbReference type="InterPro" id="IPR050300">
    <property type="entry name" value="GDXG_lipolytic_enzyme"/>
</dbReference>
<dbReference type="InterPro" id="IPR029058">
    <property type="entry name" value="AB_hydrolase_fold"/>
</dbReference>
<keyword evidence="2" id="KW-1133">Transmembrane helix</keyword>
<accession>A0A7Y9R551</accession>
<dbReference type="PANTHER" id="PTHR48081">
    <property type="entry name" value="AB HYDROLASE SUPERFAMILY PROTEIN C4A8.06C"/>
    <property type="match status" value="1"/>
</dbReference>
<evidence type="ECO:0000256" key="1">
    <source>
        <dbReference type="ARBA" id="ARBA00022801"/>
    </source>
</evidence>
<reference evidence="4 5" key="1">
    <citation type="submission" date="2020-07" db="EMBL/GenBank/DDBJ databases">
        <title>Genomic Encyclopedia of Archaeal and Bacterial Type Strains, Phase II (KMG-II): from individual species to whole genera.</title>
        <authorList>
            <person name="Goeker M."/>
        </authorList>
    </citation>
    <scope>NUCLEOTIDE SEQUENCE [LARGE SCALE GENOMIC DNA]</scope>
    <source>
        <strain evidence="4 5">DSM 21226</strain>
    </source>
</reference>
<dbReference type="InterPro" id="IPR049492">
    <property type="entry name" value="BD-FAE-like_dom"/>
</dbReference>
<gene>
    <name evidence="4" type="ORF">BDD16_004253</name>
</gene>
<dbReference type="Pfam" id="PF20434">
    <property type="entry name" value="BD-FAE"/>
    <property type="match status" value="1"/>
</dbReference>
<protein>
    <submittedName>
        <fullName evidence="4">Acetyl esterase/lipase</fullName>
    </submittedName>
</protein>
<evidence type="ECO:0000313" key="5">
    <source>
        <dbReference type="Proteomes" id="UP000518288"/>
    </source>
</evidence>
<evidence type="ECO:0000259" key="3">
    <source>
        <dbReference type="Pfam" id="PF20434"/>
    </source>
</evidence>
<dbReference type="GO" id="GO:0016787">
    <property type="term" value="F:hydrolase activity"/>
    <property type="evidence" value="ECO:0007669"/>
    <property type="project" value="UniProtKB-KW"/>
</dbReference>
<dbReference type="Proteomes" id="UP000518288">
    <property type="component" value="Unassembled WGS sequence"/>
</dbReference>
<sequence length="290" mass="31052">MLDFDHLSPQPPLYPEVALAYAQAALQRSKTASQVCQVVANQRFGADEAQALDVYLARPPSSSSPSPVLVFAHGGAWTNGYKEWMGLMAPALTAAGITFVSISYRLAPQHKWRAMRDDCLDAIAWVHRHIAVHGGTPGRIAVGGHSAGGHLMALAALDAEGLQARGVPRSALFACLPLCAPLDIRYPQRESGTGEERTHQMLLDDASEATAASPVCQVSADAPFMLLAYARDDLPRIVNGAGAMAAELQRLRVPTETLVLEGDHFSAALAVEDAESAWTQRVVRRLHGCT</sequence>
<keyword evidence="5" id="KW-1185">Reference proteome</keyword>
<name>A0A7Y9R551_9BURK</name>
<dbReference type="Gene3D" id="3.40.50.1820">
    <property type="entry name" value="alpha/beta hydrolase"/>
    <property type="match status" value="1"/>
</dbReference>
<feature type="transmembrane region" description="Helical" evidence="2">
    <location>
        <begin position="87"/>
        <end position="107"/>
    </location>
</feature>
<keyword evidence="1" id="KW-0378">Hydrolase</keyword>
<feature type="domain" description="BD-FAE-like" evidence="3">
    <location>
        <begin position="52"/>
        <end position="233"/>
    </location>
</feature>
<organism evidence="4 5">
    <name type="scientific">Sphaerotilus montanus</name>
    <dbReference type="NCBI Taxonomy" id="522889"/>
    <lineage>
        <taxon>Bacteria</taxon>
        <taxon>Pseudomonadati</taxon>
        <taxon>Pseudomonadota</taxon>
        <taxon>Betaproteobacteria</taxon>
        <taxon>Burkholderiales</taxon>
        <taxon>Sphaerotilaceae</taxon>
        <taxon>Sphaerotilus</taxon>
    </lineage>
</organism>
<keyword evidence="2" id="KW-0812">Transmembrane</keyword>
<comment type="caution">
    <text evidence="4">The sequence shown here is derived from an EMBL/GenBank/DDBJ whole genome shotgun (WGS) entry which is preliminary data.</text>
</comment>
<keyword evidence="2" id="KW-0472">Membrane</keyword>